<gene>
    <name evidence="1" type="ORF">OG563_10095</name>
</gene>
<protein>
    <submittedName>
        <fullName evidence="1">Lipase family protein</fullName>
    </submittedName>
</protein>
<keyword evidence="2" id="KW-1185">Reference proteome</keyword>
<proteinExistence type="predicted"/>
<accession>A0ABZ1YZ99</accession>
<dbReference type="Gene3D" id="1.10.260.130">
    <property type="match status" value="1"/>
</dbReference>
<evidence type="ECO:0000313" key="2">
    <source>
        <dbReference type="Proteomes" id="UP001432062"/>
    </source>
</evidence>
<dbReference type="InterPro" id="IPR005152">
    <property type="entry name" value="Lipase_secreted"/>
</dbReference>
<organism evidence="1 2">
    <name type="scientific">Nocardia vinacea</name>
    <dbReference type="NCBI Taxonomy" id="96468"/>
    <lineage>
        <taxon>Bacteria</taxon>
        <taxon>Bacillati</taxon>
        <taxon>Actinomycetota</taxon>
        <taxon>Actinomycetes</taxon>
        <taxon>Mycobacteriales</taxon>
        <taxon>Nocardiaceae</taxon>
        <taxon>Nocardia</taxon>
    </lineage>
</organism>
<sequence length="440" mass="48085">MSVQADAGWESAHPIAEIFRSGRPLQPELDRFYRPPAGFARFAPGTILRTRQVELALFGRVPLRFSAWQLLYRTSNLHGTAEAAVTTVLLPWGADPREPRPLVSFQCAIDGVSSKCLPSYALRHGARALGSIPQIELPVITYALARGWAISVPDHGGLAGHFGVPREPGYRSLDAIRASLRFAPLGLSEATPVALWGYSGGGLATAWAAELAAGYAPELDIVGAVAGSPVGDPGSAFARLNGTFFAGFSTVCVAGLRRAYADLDRILRAHVKTEFLDLLTDAESRTTLHLLFRLMGKNVDDYSHRTFADLLAEPGLQQIMADIRPGVQAPAMPMLVIQGVNDELIAVDDIDQHVARYTVRGAHVHYLRDRLSLHMPLLFIGAPVTMNWLADRFDHRPLPAAGTKTVWSVAFTKREALGHLRFAVLFVRMLAGRPIRQFHR</sequence>
<reference evidence="1" key="1">
    <citation type="submission" date="2022-10" db="EMBL/GenBank/DDBJ databases">
        <title>The complete genomes of actinobacterial strains from the NBC collection.</title>
        <authorList>
            <person name="Joergensen T.S."/>
            <person name="Alvarez Arevalo M."/>
            <person name="Sterndorff E.B."/>
            <person name="Faurdal D."/>
            <person name="Vuksanovic O."/>
            <person name="Mourched A.-S."/>
            <person name="Charusanti P."/>
            <person name="Shaw S."/>
            <person name="Blin K."/>
            <person name="Weber T."/>
        </authorList>
    </citation>
    <scope>NUCLEOTIDE SEQUENCE</scope>
    <source>
        <strain evidence="1">NBC_01482</strain>
    </source>
</reference>
<name>A0ABZ1YZ99_9NOCA</name>
<dbReference type="Pfam" id="PF03583">
    <property type="entry name" value="LIP"/>
    <property type="match status" value="1"/>
</dbReference>
<evidence type="ECO:0000313" key="1">
    <source>
        <dbReference type="EMBL" id="WUV48508.1"/>
    </source>
</evidence>
<dbReference type="InterPro" id="IPR029058">
    <property type="entry name" value="AB_hydrolase_fold"/>
</dbReference>
<dbReference type="PANTHER" id="PTHR34853:SF1">
    <property type="entry name" value="LIPASE 5"/>
    <property type="match status" value="1"/>
</dbReference>
<dbReference type="SUPFAM" id="SSF53474">
    <property type="entry name" value="alpha/beta-Hydrolases"/>
    <property type="match status" value="1"/>
</dbReference>
<dbReference type="EMBL" id="CP109441">
    <property type="protein sequence ID" value="WUV48508.1"/>
    <property type="molecule type" value="Genomic_DNA"/>
</dbReference>
<dbReference type="Proteomes" id="UP001432062">
    <property type="component" value="Chromosome"/>
</dbReference>
<dbReference type="RefSeq" id="WP_327093331.1">
    <property type="nucleotide sequence ID" value="NZ_CP109149.1"/>
</dbReference>
<dbReference type="Gene3D" id="3.40.50.1820">
    <property type="entry name" value="alpha/beta hydrolase"/>
    <property type="match status" value="1"/>
</dbReference>
<dbReference type="PANTHER" id="PTHR34853">
    <property type="match status" value="1"/>
</dbReference>